<dbReference type="KEGG" id="palw:PSAL_013430"/>
<proteinExistence type="predicted"/>
<name>A0A418SCL5_9RHOB</name>
<dbReference type="EMBL" id="CP060436">
    <property type="protein sequence ID" value="QPM90109.1"/>
    <property type="molecule type" value="Genomic_DNA"/>
</dbReference>
<protein>
    <submittedName>
        <fullName evidence="1">Uncharacterized protein</fullName>
    </submittedName>
</protein>
<dbReference type="Proteomes" id="UP000283786">
    <property type="component" value="Chromosome"/>
</dbReference>
<reference evidence="1 2" key="1">
    <citation type="submission" date="2020-08" db="EMBL/GenBank/DDBJ databases">
        <title>Genome sequence of Rhodobacteraceae bacterium Lw-13e.</title>
        <authorList>
            <person name="Poehlein A."/>
            <person name="Wolter L."/>
            <person name="Daniel R."/>
            <person name="Brinkhoff T."/>
        </authorList>
    </citation>
    <scope>NUCLEOTIDE SEQUENCE [LARGE SCALE GENOMIC DNA]</scope>
    <source>
        <strain evidence="1 2">Lw-13e</strain>
    </source>
</reference>
<keyword evidence="2" id="KW-1185">Reference proteome</keyword>
<gene>
    <name evidence="1" type="ORF">PSAL_013430</name>
</gene>
<organism evidence="1 2">
    <name type="scientific">Pseudooceanicola algae</name>
    <dbReference type="NCBI Taxonomy" id="1537215"/>
    <lineage>
        <taxon>Bacteria</taxon>
        <taxon>Pseudomonadati</taxon>
        <taxon>Pseudomonadota</taxon>
        <taxon>Alphaproteobacteria</taxon>
        <taxon>Rhodobacterales</taxon>
        <taxon>Paracoccaceae</taxon>
        <taxon>Pseudooceanicola</taxon>
    </lineage>
</organism>
<sequence>MHCVELLGQCLMARDFDRQVAEMQVCIAIMNGYTAPGTPITDSRGNNPSGERGISGITIFVQHV</sequence>
<dbReference type="AlphaFoldDB" id="A0A418SCL5"/>
<accession>A0A418SCL5</accession>
<evidence type="ECO:0000313" key="1">
    <source>
        <dbReference type="EMBL" id="QPM90109.1"/>
    </source>
</evidence>
<evidence type="ECO:0000313" key="2">
    <source>
        <dbReference type="Proteomes" id="UP000283786"/>
    </source>
</evidence>